<gene>
    <name evidence="9" type="ORF">FYJ37_16095</name>
</gene>
<feature type="transmembrane region" description="Helical" evidence="7">
    <location>
        <begin position="184"/>
        <end position="206"/>
    </location>
</feature>
<evidence type="ECO:0000256" key="5">
    <source>
        <dbReference type="ARBA" id="ARBA00022989"/>
    </source>
</evidence>
<organism evidence="9 10">
    <name type="scientific">Clostridium scindens (strain JCM 10418 / VPI 12708)</name>
    <dbReference type="NCBI Taxonomy" id="29347"/>
    <lineage>
        <taxon>Bacteria</taxon>
        <taxon>Bacillati</taxon>
        <taxon>Bacillota</taxon>
        <taxon>Clostridia</taxon>
        <taxon>Lachnospirales</taxon>
        <taxon>Lachnospiraceae</taxon>
    </lineage>
</organism>
<name>A0A844FBC8_CLOSV</name>
<feature type="transmembrane region" description="Helical" evidence="7">
    <location>
        <begin position="140"/>
        <end position="163"/>
    </location>
</feature>
<keyword evidence="4 7" id="KW-0812">Transmembrane</keyword>
<dbReference type="InterPro" id="IPR050901">
    <property type="entry name" value="BP-dep_ABC_trans_perm"/>
</dbReference>
<feature type="transmembrane region" description="Helical" evidence="7">
    <location>
        <begin position="76"/>
        <end position="98"/>
    </location>
</feature>
<evidence type="ECO:0000256" key="2">
    <source>
        <dbReference type="ARBA" id="ARBA00022448"/>
    </source>
</evidence>
<keyword evidence="5 7" id="KW-1133">Transmembrane helix</keyword>
<comment type="similarity">
    <text evidence="7">Belongs to the binding-protein-dependent transport system permease family.</text>
</comment>
<comment type="subcellular location">
    <subcellularLocation>
        <location evidence="1 7">Cell membrane</location>
        <topology evidence="1 7">Multi-pass membrane protein</topology>
    </subcellularLocation>
</comment>
<dbReference type="InterPro" id="IPR035906">
    <property type="entry name" value="MetI-like_sf"/>
</dbReference>
<dbReference type="GO" id="GO:0005886">
    <property type="term" value="C:plasma membrane"/>
    <property type="evidence" value="ECO:0007669"/>
    <property type="project" value="UniProtKB-SubCell"/>
</dbReference>
<keyword evidence="2 7" id="KW-0813">Transport</keyword>
<evidence type="ECO:0000259" key="8">
    <source>
        <dbReference type="PROSITE" id="PS50928"/>
    </source>
</evidence>
<evidence type="ECO:0000256" key="4">
    <source>
        <dbReference type="ARBA" id="ARBA00022692"/>
    </source>
</evidence>
<protein>
    <submittedName>
        <fullName evidence="9">Carbohydrate ABC transporter permease</fullName>
    </submittedName>
</protein>
<evidence type="ECO:0000313" key="10">
    <source>
        <dbReference type="Proteomes" id="UP000462363"/>
    </source>
</evidence>
<dbReference type="PROSITE" id="PS50928">
    <property type="entry name" value="ABC_TM1"/>
    <property type="match status" value="1"/>
</dbReference>
<dbReference type="GO" id="GO:0055085">
    <property type="term" value="P:transmembrane transport"/>
    <property type="evidence" value="ECO:0007669"/>
    <property type="project" value="InterPro"/>
</dbReference>
<dbReference type="AlphaFoldDB" id="A0A844FBC8"/>
<evidence type="ECO:0000256" key="7">
    <source>
        <dbReference type="RuleBase" id="RU363032"/>
    </source>
</evidence>
<dbReference type="PANTHER" id="PTHR32243:SF18">
    <property type="entry name" value="INNER MEMBRANE ABC TRANSPORTER PERMEASE PROTEIN YCJP"/>
    <property type="match status" value="1"/>
</dbReference>
<feature type="transmembrane region" description="Helical" evidence="7">
    <location>
        <begin position="242"/>
        <end position="263"/>
    </location>
</feature>
<proteinExistence type="inferred from homology"/>
<evidence type="ECO:0000313" key="9">
    <source>
        <dbReference type="EMBL" id="MSS41807.1"/>
    </source>
</evidence>
<dbReference type="InterPro" id="IPR000515">
    <property type="entry name" value="MetI-like"/>
</dbReference>
<dbReference type="Gene3D" id="1.10.3720.10">
    <property type="entry name" value="MetI-like"/>
    <property type="match status" value="1"/>
</dbReference>
<dbReference type="Pfam" id="PF00528">
    <property type="entry name" value="BPD_transp_1"/>
    <property type="match status" value="1"/>
</dbReference>
<dbReference type="EMBL" id="VUMB01000052">
    <property type="protein sequence ID" value="MSS41807.1"/>
    <property type="molecule type" value="Genomic_DNA"/>
</dbReference>
<dbReference type="Proteomes" id="UP000462363">
    <property type="component" value="Unassembled WGS sequence"/>
</dbReference>
<evidence type="ECO:0000256" key="6">
    <source>
        <dbReference type="ARBA" id="ARBA00023136"/>
    </source>
</evidence>
<dbReference type="RefSeq" id="WP_009248242.1">
    <property type="nucleotide sequence ID" value="NZ_AP024846.1"/>
</dbReference>
<feature type="transmembrane region" description="Helical" evidence="7">
    <location>
        <begin position="110"/>
        <end position="134"/>
    </location>
</feature>
<accession>A0A844FBC8</accession>
<dbReference type="SUPFAM" id="SSF161098">
    <property type="entry name" value="MetI-like"/>
    <property type="match status" value="1"/>
</dbReference>
<feature type="transmembrane region" description="Helical" evidence="7">
    <location>
        <begin position="7"/>
        <end position="33"/>
    </location>
</feature>
<reference evidence="9 10" key="1">
    <citation type="submission" date="2019-08" db="EMBL/GenBank/DDBJ databases">
        <title>In-depth cultivation of the pig gut microbiome towards novel bacterial diversity and tailored functional studies.</title>
        <authorList>
            <person name="Wylensek D."/>
            <person name="Hitch T.C.A."/>
            <person name="Clavel T."/>
        </authorList>
    </citation>
    <scope>NUCLEOTIDE SEQUENCE [LARGE SCALE GENOMIC DNA]</scope>
    <source>
        <strain evidence="9 10">BL-389-WT-3D</strain>
    </source>
</reference>
<evidence type="ECO:0000256" key="3">
    <source>
        <dbReference type="ARBA" id="ARBA00022475"/>
    </source>
</evidence>
<keyword evidence="3" id="KW-1003">Cell membrane</keyword>
<keyword evidence="6 7" id="KW-0472">Membrane</keyword>
<feature type="domain" description="ABC transmembrane type-1" evidence="8">
    <location>
        <begin position="72"/>
        <end position="263"/>
    </location>
</feature>
<sequence>MIGKKKLWVKIVIIILLVIGALFAGFPILWMILNSFKPNSEIFAWPPTWISKNFSLDAYKAVLTDPEKVRFFVNSYVIALTVVVITLVIGILASYAFSRFNFRGKSTINTIIVAVQAIPPITLLIPYLSLIVTIKLYNTYWALILTYLIFTLPYAILMTTGYFNTLPKELDEAVMIDGGSRFKALWKILVPTSVPGLVSVGMYTFMQAWNEYLFALALTKTNNMRTVPVGINLLMGQHAYEWSQMMAMSVLGSLPILVLFLFFQRYFIAGMTAGSVKN</sequence>
<dbReference type="PANTHER" id="PTHR32243">
    <property type="entry name" value="MALTOSE TRANSPORT SYSTEM PERMEASE-RELATED"/>
    <property type="match status" value="1"/>
</dbReference>
<dbReference type="CDD" id="cd06261">
    <property type="entry name" value="TM_PBP2"/>
    <property type="match status" value="1"/>
</dbReference>
<evidence type="ECO:0000256" key="1">
    <source>
        <dbReference type="ARBA" id="ARBA00004651"/>
    </source>
</evidence>
<comment type="caution">
    <text evidence="9">The sequence shown here is derived from an EMBL/GenBank/DDBJ whole genome shotgun (WGS) entry which is preliminary data.</text>
</comment>